<dbReference type="Proteomes" id="UP000782241">
    <property type="component" value="Unassembled WGS sequence"/>
</dbReference>
<dbReference type="Pfam" id="PF06985">
    <property type="entry name" value="HET"/>
    <property type="match status" value="1"/>
</dbReference>
<dbReference type="InterPro" id="IPR052895">
    <property type="entry name" value="HetReg/Transcr_Mod"/>
</dbReference>
<proteinExistence type="predicted"/>
<dbReference type="InterPro" id="IPR010730">
    <property type="entry name" value="HET"/>
</dbReference>
<accession>A0A9P7GWP8</accession>
<dbReference type="Pfam" id="PF26639">
    <property type="entry name" value="Het-6_barrel"/>
    <property type="match status" value="1"/>
</dbReference>
<dbReference type="EMBL" id="JAGPUO010000016">
    <property type="protein sequence ID" value="KAG5657653.1"/>
    <property type="molecule type" value="Genomic_DNA"/>
</dbReference>
<name>A0A9P7GWP8_9HYPO</name>
<dbReference type="AlphaFoldDB" id="A0A9P7GWP8"/>
<organism evidence="2 3">
    <name type="scientific">Fusarium avenaceum</name>
    <dbReference type="NCBI Taxonomy" id="40199"/>
    <lineage>
        <taxon>Eukaryota</taxon>
        <taxon>Fungi</taxon>
        <taxon>Dikarya</taxon>
        <taxon>Ascomycota</taxon>
        <taxon>Pezizomycotina</taxon>
        <taxon>Sordariomycetes</taxon>
        <taxon>Hypocreomycetidae</taxon>
        <taxon>Hypocreales</taxon>
        <taxon>Nectriaceae</taxon>
        <taxon>Fusarium</taxon>
        <taxon>Fusarium tricinctum species complex</taxon>
    </lineage>
</organism>
<keyword evidence="3" id="KW-1185">Reference proteome</keyword>
<reference evidence="2" key="1">
    <citation type="submission" date="2021-04" db="EMBL/GenBank/DDBJ databases">
        <title>Draft genome of Fusarium avenaceum strain F156N33, isolated from an atmospheric sample in Virginia.</title>
        <authorList>
            <person name="Yang S."/>
            <person name="Vinatzer B.A."/>
            <person name="Coleman J."/>
        </authorList>
    </citation>
    <scope>NUCLEOTIDE SEQUENCE</scope>
    <source>
        <strain evidence="2">F156N33</strain>
    </source>
</reference>
<protein>
    <recommendedName>
        <fullName evidence="1">Heterokaryon incompatibility domain-containing protein</fullName>
    </recommendedName>
</protein>
<comment type="caution">
    <text evidence="2">The sequence shown here is derived from an EMBL/GenBank/DDBJ whole genome shotgun (WGS) entry which is preliminary data.</text>
</comment>
<evidence type="ECO:0000313" key="3">
    <source>
        <dbReference type="Proteomes" id="UP000782241"/>
    </source>
</evidence>
<feature type="domain" description="Heterokaryon incompatibility" evidence="1">
    <location>
        <begin position="49"/>
        <end position="196"/>
    </location>
</feature>
<sequence length="645" mass="73327">METSLTGPYMGNILNEDDSFRLISLEPGHSDDQLSIRLLNTTLHNTESYEAISYVWGDANKSGSVQILDHEKDIEARIDITHNCQAALKSLRRVDSPRVLWIDSICINQSSSAEKTHQLNLMAHIYQNASQVLVYLGEGTAVSDTAMKFIRELDDPSDYGNRNATDETRSNTQDERTAVNHLFESPWFYRVWVLQEITFAQKATVICGNQQVDWESFKEFHHWNVSERWVQTPPYSVSYSAFWIANSIQLSYGDRLLKNLKDTRFCGATDPRDRLYAILPLIDREHDEMMSRLAKYDWGHDEKETQELQLRQQRLVIQPDYNHSVTQVYANLALELLRAVGLDLLTFVVGEPSTNDLPSWVPDWTTSSLYWAAKAPKVPRQKPFAGFPEGPPKLIWGWKNLYPHFINTWTTSEYVSSSDKTSTQLHIRAVRIGTITKVGEICDIGKDYFPISQWASLMPDKSYLKKVDESSPYYNDSYLSPFAMTLALGDVVYPKAIKDVIKYIRLYNGENLEQKEKERLGFGIPSKDEKERMPLTERFSHGPSYDKQALWILKHSDGKRMAVMNDGSIGLAPDRAEVGDVVFVVQGASVPFVLRAVRRDSEGLGGAAEQCYSLVGEAVVLGVMDGEIWDLVDNGKKVVEKVVIR</sequence>
<evidence type="ECO:0000313" key="2">
    <source>
        <dbReference type="EMBL" id="KAG5657653.1"/>
    </source>
</evidence>
<dbReference type="PANTHER" id="PTHR24148:SF64">
    <property type="entry name" value="HETEROKARYON INCOMPATIBILITY DOMAIN-CONTAINING PROTEIN"/>
    <property type="match status" value="1"/>
</dbReference>
<evidence type="ECO:0000259" key="1">
    <source>
        <dbReference type="Pfam" id="PF06985"/>
    </source>
</evidence>
<dbReference type="PANTHER" id="PTHR24148">
    <property type="entry name" value="ANKYRIN REPEAT DOMAIN-CONTAINING PROTEIN 39 HOMOLOG-RELATED"/>
    <property type="match status" value="1"/>
</dbReference>
<gene>
    <name evidence="2" type="ORF">KAF25_007686</name>
</gene>